<evidence type="ECO:0000256" key="7">
    <source>
        <dbReference type="ARBA" id="ARBA00023132"/>
    </source>
</evidence>
<keyword evidence="4 9" id="KW-0509">mRNA transport</keyword>
<gene>
    <name evidence="12" type="ORF">AGLY_006156</name>
</gene>
<feature type="region of interest" description="Disordered" evidence="10">
    <location>
        <begin position="1"/>
        <end position="21"/>
    </location>
</feature>
<dbReference type="GO" id="GO:0044615">
    <property type="term" value="C:nuclear pore nuclear basket"/>
    <property type="evidence" value="ECO:0007669"/>
    <property type="project" value="TreeGrafter"/>
</dbReference>
<dbReference type="InterPro" id="IPR017389">
    <property type="entry name" value="Nucleoporin_NUP53"/>
</dbReference>
<dbReference type="InterPro" id="IPR035979">
    <property type="entry name" value="RBD_domain_sf"/>
</dbReference>
<evidence type="ECO:0000259" key="11">
    <source>
        <dbReference type="PROSITE" id="PS51472"/>
    </source>
</evidence>
<dbReference type="GO" id="GO:0051028">
    <property type="term" value="P:mRNA transport"/>
    <property type="evidence" value="ECO:0007669"/>
    <property type="project" value="UniProtKB-UniRule"/>
</dbReference>
<dbReference type="GO" id="GO:0031965">
    <property type="term" value="C:nuclear membrane"/>
    <property type="evidence" value="ECO:0007669"/>
    <property type="project" value="InterPro"/>
</dbReference>
<dbReference type="InterPro" id="IPR012677">
    <property type="entry name" value="Nucleotide-bd_a/b_plait_sf"/>
</dbReference>
<dbReference type="GO" id="GO:0017056">
    <property type="term" value="F:structural constituent of nuclear pore"/>
    <property type="evidence" value="ECO:0007669"/>
    <property type="project" value="InterPro"/>
</dbReference>
<dbReference type="PANTHER" id="PTHR21527">
    <property type="entry name" value="NUCLEOPORIN NUP35"/>
    <property type="match status" value="1"/>
</dbReference>
<comment type="subcellular location">
    <subcellularLocation>
        <location evidence="1 9">Nucleus</location>
        <location evidence="1 9">Nuclear pore complex</location>
    </subcellularLocation>
</comment>
<evidence type="ECO:0000256" key="10">
    <source>
        <dbReference type="SAM" id="MobiDB-lite"/>
    </source>
</evidence>
<keyword evidence="13" id="KW-1185">Reference proteome</keyword>
<evidence type="ECO:0000256" key="9">
    <source>
        <dbReference type="PIRNR" id="PIRNR038119"/>
    </source>
</evidence>
<dbReference type="GO" id="GO:0003676">
    <property type="term" value="F:nucleic acid binding"/>
    <property type="evidence" value="ECO:0007669"/>
    <property type="project" value="InterPro"/>
</dbReference>
<dbReference type="PROSITE" id="PS51472">
    <property type="entry name" value="RRM_NUP35"/>
    <property type="match status" value="1"/>
</dbReference>
<evidence type="ECO:0000256" key="5">
    <source>
        <dbReference type="ARBA" id="ARBA00022927"/>
    </source>
</evidence>
<reference evidence="12 13" key="1">
    <citation type="submission" date="2019-08" db="EMBL/GenBank/DDBJ databases">
        <title>The genome of the soybean aphid Biotype 1, its phylome, world population structure and adaptation to the North American continent.</title>
        <authorList>
            <person name="Giordano R."/>
            <person name="Donthu R.K."/>
            <person name="Hernandez A.G."/>
            <person name="Wright C.L."/>
            <person name="Zimin A.V."/>
        </authorList>
    </citation>
    <scope>NUCLEOTIDE SEQUENCE [LARGE SCALE GENOMIC DNA]</scope>
    <source>
        <tissue evidence="12">Whole aphids</tissue>
    </source>
</reference>
<evidence type="ECO:0000256" key="1">
    <source>
        <dbReference type="ARBA" id="ARBA00004567"/>
    </source>
</evidence>
<evidence type="ECO:0000256" key="8">
    <source>
        <dbReference type="ARBA" id="ARBA00023242"/>
    </source>
</evidence>
<evidence type="ECO:0000256" key="2">
    <source>
        <dbReference type="ARBA" id="ARBA00009454"/>
    </source>
</evidence>
<dbReference type="OrthoDB" id="3365060at2759"/>
<comment type="similarity">
    <text evidence="2 9">Belongs to the Nup35 family.</text>
</comment>
<dbReference type="AlphaFoldDB" id="A0A6G0TT36"/>
<dbReference type="GO" id="GO:0006999">
    <property type="term" value="P:nuclear pore organization"/>
    <property type="evidence" value="ECO:0007669"/>
    <property type="project" value="TreeGrafter"/>
</dbReference>
<dbReference type="PANTHER" id="PTHR21527:SF6">
    <property type="entry name" value="NUCLEOPORIN NUP35"/>
    <property type="match status" value="1"/>
</dbReference>
<evidence type="ECO:0000313" key="13">
    <source>
        <dbReference type="Proteomes" id="UP000475862"/>
    </source>
</evidence>
<dbReference type="CDD" id="cd12441">
    <property type="entry name" value="RRM_Nup53_like"/>
    <property type="match status" value="1"/>
</dbReference>
<dbReference type="InterPro" id="IPR007846">
    <property type="entry name" value="RRM_NUP35_dom"/>
</dbReference>
<dbReference type="Gene3D" id="3.30.70.330">
    <property type="match status" value="1"/>
</dbReference>
<keyword evidence="3 9" id="KW-0813">Transport</keyword>
<sequence length="309" mass="34607">MEPMALGSPSHGHDSPQKPTYLPGYLMGERAQSPISNVSISTMSPLRANRSHTSDVHTTFLMRNFHHELSDKPYAFLTIISLKEYFITAFCLLFRSSTPILNRVNDEPTKAPTIDLFDMLNTSDYREEQCNNKENKQFYSDKNNLFEQPKTAPGCWITVFGYSISNKDEILSKFIHMVSCCDVRQAGPNWAHICFSDSTDYHRALLFNGHVTNNGAMIGVIPCNDKTILNENISPTDSHPGPSNEILSKSLRSPILGQQFSSPNDSISKRNNIRPMAIKPIPIQGKDNSPSATTSNGIVTKTLEYLFGW</sequence>
<evidence type="ECO:0000256" key="4">
    <source>
        <dbReference type="ARBA" id="ARBA00022816"/>
    </source>
</evidence>
<organism evidence="12 13">
    <name type="scientific">Aphis glycines</name>
    <name type="common">Soybean aphid</name>
    <dbReference type="NCBI Taxonomy" id="307491"/>
    <lineage>
        <taxon>Eukaryota</taxon>
        <taxon>Metazoa</taxon>
        <taxon>Ecdysozoa</taxon>
        <taxon>Arthropoda</taxon>
        <taxon>Hexapoda</taxon>
        <taxon>Insecta</taxon>
        <taxon>Pterygota</taxon>
        <taxon>Neoptera</taxon>
        <taxon>Paraneoptera</taxon>
        <taxon>Hemiptera</taxon>
        <taxon>Sternorrhyncha</taxon>
        <taxon>Aphidomorpha</taxon>
        <taxon>Aphidoidea</taxon>
        <taxon>Aphididae</taxon>
        <taxon>Aphidini</taxon>
        <taxon>Aphis</taxon>
        <taxon>Aphis</taxon>
    </lineage>
</organism>
<dbReference type="GO" id="GO:0006607">
    <property type="term" value="P:NLS-bearing protein import into nucleus"/>
    <property type="evidence" value="ECO:0007669"/>
    <property type="project" value="TreeGrafter"/>
</dbReference>
<protein>
    <recommendedName>
        <fullName evidence="9">Nucleoporin NUP53</fullName>
    </recommendedName>
</protein>
<evidence type="ECO:0000256" key="3">
    <source>
        <dbReference type="ARBA" id="ARBA00022448"/>
    </source>
</evidence>
<comment type="function">
    <text evidence="9">Functions as a component of the nuclear pore complex (NPC).</text>
</comment>
<dbReference type="GO" id="GO:0005543">
    <property type="term" value="F:phospholipid binding"/>
    <property type="evidence" value="ECO:0007669"/>
    <property type="project" value="TreeGrafter"/>
</dbReference>
<accession>A0A6G0TT36</accession>
<dbReference type="GO" id="GO:0044613">
    <property type="term" value="C:nuclear pore central transport channel"/>
    <property type="evidence" value="ECO:0007669"/>
    <property type="project" value="TreeGrafter"/>
</dbReference>
<keyword evidence="6 9" id="KW-0811">Translocation</keyword>
<name>A0A6G0TT36_APHGL</name>
<evidence type="ECO:0000256" key="6">
    <source>
        <dbReference type="ARBA" id="ARBA00023010"/>
    </source>
</evidence>
<keyword evidence="5 9" id="KW-0653">Protein transport</keyword>
<comment type="caution">
    <text evidence="12">The sequence shown here is derived from an EMBL/GenBank/DDBJ whole genome shotgun (WGS) entry which is preliminary data.</text>
</comment>
<evidence type="ECO:0000313" key="12">
    <source>
        <dbReference type="EMBL" id="KAE9538184.1"/>
    </source>
</evidence>
<dbReference type="PIRSF" id="PIRSF038119">
    <property type="entry name" value="Nucleoporin_NUP53"/>
    <property type="match status" value="1"/>
</dbReference>
<dbReference type="Proteomes" id="UP000475862">
    <property type="component" value="Unassembled WGS sequence"/>
</dbReference>
<dbReference type="EMBL" id="VYZN01000017">
    <property type="protein sequence ID" value="KAE9538184.1"/>
    <property type="molecule type" value="Genomic_DNA"/>
</dbReference>
<proteinExistence type="inferred from homology"/>
<keyword evidence="7 9" id="KW-0906">Nuclear pore complex</keyword>
<dbReference type="SUPFAM" id="SSF54928">
    <property type="entry name" value="RNA-binding domain, RBD"/>
    <property type="match status" value="1"/>
</dbReference>
<keyword evidence="8 9" id="KW-0539">Nucleus</keyword>
<dbReference type="Pfam" id="PF05172">
    <property type="entry name" value="RRM_Nup35"/>
    <property type="match status" value="1"/>
</dbReference>
<feature type="domain" description="RRM Nup35-type" evidence="11">
    <location>
        <begin position="151"/>
        <end position="230"/>
    </location>
</feature>